<evidence type="ECO:0000256" key="3">
    <source>
        <dbReference type="ARBA" id="ARBA00022525"/>
    </source>
</evidence>
<gene>
    <name evidence="6" type="ORF">FF38_05733</name>
</gene>
<comment type="similarity">
    <text evidence="2">Belongs to the major royal jelly protein family.</text>
</comment>
<dbReference type="AlphaFoldDB" id="A0A0L0C7W8"/>
<keyword evidence="7" id="KW-1185">Reference proteome</keyword>
<dbReference type="GO" id="GO:0005576">
    <property type="term" value="C:extracellular region"/>
    <property type="evidence" value="ECO:0007669"/>
    <property type="project" value="UniProtKB-SubCell"/>
</dbReference>
<protein>
    <recommendedName>
        <fullName evidence="8">Bee-milk protein</fullName>
    </recommendedName>
</protein>
<dbReference type="Proteomes" id="UP000037069">
    <property type="component" value="Unassembled WGS sequence"/>
</dbReference>
<keyword evidence="5" id="KW-0325">Glycoprotein</keyword>
<evidence type="ECO:0000256" key="1">
    <source>
        <dbReference type="ARBA" id="ARBA00004613"/>
    </source>
</evidence>
<keyword evidence="3" id="KW-0964">Secreted</keyword>
<keyword evidence="4" id="KW-0732">Signal</keyword>
<name>A0A0L0C7W8_LUCCU</name>
<evidence type="ECO:0000256" key="5">
    <source>
        <dbReference type="ARBA" id="ARBA00023180"/>
    </source>
</evidence>
<dbReference type="InterPro" id="IPR011042">
    <property type="entry name" value="6-blade_b-propeller_TolB-like"/>
</dbReference>
<dbReference type="OMA" id="ERHIYFI"/>
<comment type="subcellular location">
    <subcellularLocation>
        <location evidence="1">Secreted</location>
    </subcellularLocation>
</comment>
<comment type="caution">
    <text evidence="6">The sequence shown here is derived from an EMBL/GenBank/DDBJ whole genome shotgun (WGS) entry which is preliminary data.</text>
</comment>
<sequence length="347" mass="39833">MVLNISKVLFFLITTQFVLNRAWLLAHTGLNESYRVLHLSNHFTRVFLSITVKSQTFPTLIETQWPKSYLPSITPKIYPHRFLHANGDHSDCSLLQQALWSQVDSLSRLWVMDIGWPGAVNSDENKCNPKLMVFDLLRNGIEVLHIDCGKYIRPNASELLDIELGPRITSCGNEKFIYFILANDPHLLAYDILEQKWHYRQLRSKKYCTISEYLPIKPQDIAFGNKGEILISDDDGNLYSAANEMNRIAKKSNYTATDTIITMTLMGSLLGRTRGMMVDPYGALFYVVTKFGAVVRCVYKQNMTAEDSEIIHMTSKNIQQIFFGTEGSVWLLSEKWLRPYDKCFSGY</sequence>
<dbReference type="EMBL" id="JRES01000760">
    <property type="protein sequence ID" value="KNC28508.1"/>
    <property type="molecule type" value="Genomic_DNA"/>
</dbReference>
<organism evidence="6 7">
    <name type="scientific">Lucilia cuprina</name>
    <name type="common">Green bottle fly</name>
    <name type="synonym">Australian sheep blowfly</name>
    <dbReference type="NCBI Taxonomy" id="7375"/>
    <lineage>
        <taxon>Eukaryota</taxon>
        <taxon>Metazoa</taxon>
        <taxon>Ecdysozoa</taxon>
        <taxon>Arthropoda</taxon>
        <taxon>Hexapoda</taxon>
        <taxon>Insecta</taxon>
        <taxon>Pterygota</taxon>
        <taxon>Neoptera</taxon>
        <taxon>Endopterygota</taxon>
        <taxon>Diptera</taxon>
        <taxon>Brachycera</taxon>
        <taxon>Muscomorpha</taxon>
        <taxon>Oestroidea</taxon>
        <taxon>Calliphoridae</taxon>
        <taxon>Luciliinae</taxon>
        <taxon>Lucilia</taxon>
    </lineage>
</organism>
<dbReference type="OrthoDB" id="6624404at2759"/>
<evidence type="ECO:0008006" key="8">
    <source>
        <dbReference type="Google" id="ProtNLM"/>
    </source>
</evidence>
<evidence type="ECO:0000313" key="6">
    <source>
        <dbReference type="EMBL" id="KNC28508.1"/>
    </source>
</evidence>
<evidence type="ECO:0000313" key="7">
    <source>
        <dbReference type="Proteomes" id="UP000037069"/>
    </source>
</evidence>
<dbReference type="Pfam" id="PF03022">
    <property type="entry name" value="MRJP"/>
    <property type="match status" value="1"/>
</dbReference>
<proteinExistence type="inferred from homology"/>
<dbReference type="PANTHER" id="PTHR10009">
    <property type="entry name" value="PROTEIN YELLOW-RELATED"/>
    <property type="match status" value="1"/>
</dbReference>
<evidence type="ECO:0000256" key="2">
    <source>
        <dbReference type="ARBA" id="ARBA00009127"/>
    </source>
</evidence>
<dbReference type="PANTHER" id="PTHR10009:SF7">
    <property type="entry name" value="GH10609P-RELATED"/>
    <property type="match status" value="1"/>
</dbReference>
<evidence type="ECO:0000256" key="4">
    <source>
        <dbReference type="ARBA" id="ARBA00022729"/>
    </source>
</evidence>
<dbReference type="InterPro" id="IPR017996">
    <property type="entry name" value="MRJP/yellow-related"/>
</dbReference>
<accession>A0A0L0C7W8</accession>
<reference evidence="6 7" key="1">
    <citation type="journal article" date="2015" name="Nat. Commun.">
        <title>Lucilia cuprina genome unlocks parasitic fly biology to underpin future interventions.</title>
        <authorList>
            <person name="Anstead C.A."/>
            <person name="Korhonen P.K."/>
            <person name="Young N.D."/>
            <person name="Hall R.S."/>
            <person name="Jex A.R."/>
            <person name="Murali S.C."/>
            <person name="Hughes D.S."/>
            <person name="Lee S.F."/>
            <person name="Perry T."/>
            <person name="Stroehlein A.J."/>
            <person name="Ansell B.R."/>
            <person name="Breugelmans B."/>
            <person name="Hofmann A."/>
            <person name="Qu J."/>
            <person name="Dugan S."/>
            <person name="Lee S.L."/>
            <person name="Chao H."/>
            <person name="Dinh H."/>
            <person name="Han Y."/>
            <person name="Doddapaneni H.V."/>
            <person name="Worley K.C."/>
            <person name="Muzny D.M."/>
            <person name="Ioannidis P."/>
            <person name="Waterhouse R.M."/>
            <person name="Zdobnov E.M."/>
            <person name="James P.J."/>
            <person name="Bagnall N.H."/>
            <person name="Kotze A.C."/>
            <person name="Gibbs R.A."/>
            <person name="Richards S."/>
            <person name="Batterham P."/>
            <person name="Gasser R.B."/>
        </authorList>
    </citation>
    <scope>NUCLEOTIDE SEQUENCE [LARGE SCALE GENOMIC DNA]</scope>
    <source>
        <strain evidence="6 7">LS</strain>
        <tissue evidence="6">Full body</tissue>
    </source>
</reference>
<dbReference type="Gene3D" id="2.120.10.30">
    <property type="entry name" value="TolB, C-terminal domain"/>
    <property type="match status" value="1"/>
</dbReference>
<dbReference type="SUPFAM" id="SSF63829">
    <property type="entry name" value="Calcium-dependent phosphotriesterase"/>
    <property type="match status" value="1"/>
</dbReference>